<organism evidence="4">
    <name type="scientific">Medicago truncatula</name>
    <name type="common">Barrel medic</name>
    <name type="synonym">Medicago tribuloides</name>
    <dbReference type="NCBI Taxonomy" id="3880"/>
    <lineage>
        <taxon>Eukaryota</taxon>
        <taxon>Viridiplantae</taxon>
        <taxon>Streptophyta</taxon>
        <taxon>Embryophyta</taxon>
        <taxon>Tracheophyta</taxon>
        <taxon>Spermatophyta</taxon>
        <taxon>Magnoliopsida</taxon>
        <taxon>eudicotyledons</taxon>
        <taxon>Gunneridae</taxon>
        <taxon>Pentapetalae</taxon>
        <taxon>rosids</taxon>
        <taxon>fabids</taxon>
        <taxon>Fabales</taxon>
        <taxon>Fabaceae</taxon>
        <taxon>Papilionoideae</taxon>
        <taxon>50 kb inversion clade</taxon>
        <taxon>NPAAA clade</taxon>
        <taxon>Hologalegina</taxon>
        <taxon>IRL clade</taxon>
        <taxon>Trifolieae</taxon>
        <taxon>Medicago</taxon>
    </lineage>
</organism>
<dbReference type="GO" id="GO:0005886">
    <property type="term" value="C:plasma membrane"/>
    <property type="evidence" value="ECO:0007669"/>
    <property type="project" value="UniProtKB-SubCell"/>
</dbReference>
<comment type="caution">
    <text evidence="4">The sequence shown here is derived from an EMBL/GenBank/DDBJ whole genome shotgun (WGS) entry which is preliminary data.</text>
</comment>
<dbReference type="PANTHER" id="PTHR30540">
    <property type="entry name" value="OSMOTIC STRESS POTASSIUM TRANSPORTER"/>
    <property type="match status" value="1"/>
</dbReference>
<sequence length="164" mass="18976">MNFLYWNIRGIAMSVLSFVNGLKVGVDAIQQDEVVMISIACLVVLFSLQKYGTSKVAALFTWFCSLAGNGVYNLVKYDNNVFRAFNPIHIYYFFARNSTKAWYSLGGCRPTSSEAMFADLFLFCRAYYWVIWVKLHTLWNTMLMLVKPFFSFCSKWCMLAITMM</sequence>
<evidence type="ECO:0000256" key="1">
    <source>
        <dbReference type="ARBA" id="ARBA00004651"/>
    </source>
</evidence>
<name>A0A396JHZ0_MEDTR</name>
<dbReference type="AlphaFoldDB" id="A0A396JHZ0"/>
<dbReference type="GO" id="GO:0015079">
    <property type="term" value="F:potassium ion transmembrane transporter activity"/>
    <property type="evidence" value="ECO:0007669"/>
    <property type="project" value="InterPro"/>
</dbReference>
<evidence type="ECO:0000256" key="2">
    <source>
        <dbReference type="ARBA" id="ARBA00008440"/>
    </source>
</evidence>
<dbReference type="Gramene" id="rna1372">
    <property type="protein sequence ID" value="RHN77870.1"/>
    <property type="gene ID" value="gene1372"/>
</dbReference>
<proteinExistence type="inferred from homology"/>
<reference evidence="4" key="1">
    <citation type="journal article" date="2018" name="Nat. Plants">
        <title>Whole-genome landscape of Medicago truncatula symbiotic genes.</title>
        <authorList>
            <person name="Pecrix Y."/>
            <person name="Gamas P."/>
            <person name="Carrere S."/>
        </authorList>
    </citation>
    <scope>NUCLEOTIDE SEQUENCE</scope>
    <source>
        <tissue evidence="4">Leaves</tissue>
    </source>
</reference>
<gene>
    <name evidence="4" type="ORF">MtrunA17_Chr1g0159401</name>
</gene>
<accession>A0A396JHZ0</accession>
<protein>
    <submittedName>
        <fullName evidence="4">Putative potassium transporter</fullName>
    </submittedName>
</protein>
<evidence type="ECO:0000313" key="4">
    <source>
        <dbReference type="EMBL" id="RHN77870.1"/>
    </source>
</evidence>
<evidence type="ECO:0000259" key="3">
    <source>
        <dbReference type="Pfam" id="PF02705"/>
    </source>
</evidence>
<comment type="similarity">
    <text evidence="2">Belongs to the HAK/KUP transporter (TC 2.A.72.3) family.</text>
</comment>
<dbReference type="PANTHER" id="PTHR30540:SF84">
    <property type="entry name" value="POTASSIUM TRANSPORTER"/>
    <property type="match status" value="1"/>
</dbReference>
<dbReference type="InterPro" id="IPR053951">
    <property type="entry name" value="K_trans_N"/>
</dbReference>
<dbReference type="InterPro" id="IPR003855">
    <property type="entry name" value="K+_transporter"/>
</dbReference>
<dbReference type="Proteomes" id="UP000265566">
    <property type="component" value="Chromosome 1"/>
</dbReference>
<dbReference type="EMBL" id="PSQE01000001">
    <property type="protein sequence ID" value="RHN77870.1"/>
    <property type="molecule type" value="Genomic_DNA"/>
</dbReference>
<dbReference type="Pfam" id="PF02705">
    <property type="entry name" value="K_trans"/>
    <property type="match status" value="1"/>
</dbReference>
<comment type="subcellular location">
    <subcellularLocation>
        <location evidence="1">Cell membrane</location>
        <topology evidence="1">Multi-pass membrane protein</topology>
    </subcellularLocation>
</comment>
<feature type="domain" description="K+ potassium transporter integral membrane" evidence="3">
    <location>
        <begin position="12"/>
        <end position="133"/>
    </location>
</feature>